<dbReference type="PANTHER" id="PTHR38342">
    <property type="entry name" value="SLR5037 PROTEIN"/>
    <property type="match status" value="1"/>
</dbReference>
<reference evidence="2 3" key="1">
    <citation type="submission" date="2020-07" db="EMBL/GenBank/DDBJ databases">
        <title>Genomic Encyclopedia of Type Strains, Phase IV (KMG-V): Genome sequencing to study the core and pangenomes of soil and plant-associated prokaryotes.</title>
        <authorList>
            <person name="Whitman W."/>
        </authorList>
    </citation>
    <scope>NUCLEOTIDE SEQUENCE [LARGE SCALE GENOMIC DNA]</scope>
    <source>
        <strain evidence="2 3">RH2WT43</strain>
    </source>
</reference>
<dbReference type="Pfam" id="PF03625">
    <property type="entry name" value="DUF302"/>
    <property type="match status" value="1"/>
</dbReference>
<accession>A0A839F5F4</accession>
<organism evidence="2 3">
    <name type="scientific">Dokdonella fugitiva</name>
    <dbReference type="NCBI Taxonomy" id="328517"/>
    <lineage>
        <taxon>Bacteria</taxon>
        <taxon>Pseudomonadati</taxon>
        <taxon>Pseudomonadota</taxon>
        <taxon>Gammaproteobacteria</taxon>
        <taxon>Lysobacterales</taxon>
        <taxon>Rhodanobacteraceae</taxon>
        <taxon>Dokdonella</taxon>
    </lineage>
</organism>
<dbReference type="Gene3D" id="3.30.310.70">
    <property type="entry name" value="TT1751-like domain"/>
    <property type="match status" value="1"/>
</dbReference>
<keyword evidence="3" id="KW-1185">Reference proteome</keyword>
<evidence type="ECO:0000313" key="3">
    <source>
        <dbReference type="Proteomes" id="UP000550401"/>
    </source>
</evidence>
<dbReference type="CDD" id="cd14797">
    <property type="entry name" value="DUF302"/>
    <property type="match status" value="1"/>
</dbReference>
<dbReference type="SUPFAM" id="SSF103247">
    <property type="entry name" value="TT1751-like"/>
    <property type="match status" value="1"/>
</dbReference>
<evidence type="ECO:0000313" key="2">
    <source>
        <dbReference type="EMBL" id="MBA8889806.1"/>
    </source>
</evidence>
<proteinExistence type="predicted"/>
<dbReference type="EMBL" id="JACGXL010000008">
    <property type="protein sequence ID" value="MBA8889806.1"/>
    <property type="molecule type" value="Genomic_DNA"/>
</dbReference>
<dbReference type="InterPro" id="IPR035923">
    <property type="entry name" value="TT1751-like_sf"/>
</dbReference>
<dbReference type="PANTHER" id="PTHR38342:SF2">
    <property type="entry name" value="INNER MEMBRANE OR EXPORTED"/>
    <property type="match status" value="1"/>
</dbReference>
<feature type="domain" description="DUF302" evidence="1">
    <location>
        <begin position="31"/>
        <end position="93"/>
    </location>
</feature>
<protein>
    <submittedName>
        <fullName evidence="2">Uncharacterized protein (DUF302 family)</fullName>
    </submittedName>
</protein>
<gene>
    <name evidence="2" type="ORF">FHW12_004053</name>
</gene>
<evidence type="ECO:0000259" key="1">
    <source>
        <dbReference type="Pfam" id="PF03625"/>
    </source>
</evidence>
<comment type="caution">
    <text evidence="2">The sequence shown here is derived from an EMBL/GenBank/DDBJ whole genome shotgun (WGS) entry which is preliminary data.</text>
</comment>
<dbReference type="AlphaFoldDB" id="A0A839F5F4"/>
<name>A0A839F5F4_9GAMM</name>
<dbReference type="InterPro" id="IPR005180">
    <property type="entry name" value="DUF302"/>
</dbReference>
<sequence>MTYRSAFGVAATLDRLADLAQAKGLAVFARIDFARDARASGLELREEQLLLFGNPKAGTPLLQVSPGVGLDLPLKALAYQDAEGATWIAINAPSYIVARHRVPADLEANIAGAIALVEAAAGIDRARSTS</sequence>
<dbReference type="Proteomes" id="UP000550401">
    <property type="component" value="Unassembled WGS sequence"/>
</dbReference>
<dbReference type="RefSeq" id="WP_310735306.1">
    <property type="nucleotide sequence ID" value="NZ_JACGXL010000008.1"/>
</dbReference>